<reference evidence="3 6" key="2">
    <citation type="journal article" date="2014" name="BMC Genomics">
        <title>An improved genome release (version Mt4.0) for the model legume Medicago truncatula.</title>
        <authorList>
            <person name="Tang H."/>
            <person name="Krishnakumar V."/>
            <person name="Bidwell S."/>
            <person name="Rosen B."/>
            <person name="Chan A."/>
            <person name="Zhou S."/>
            <person name="Gentzbittel L."/>
            <person name="Childs K.L."/>
            <person name="Yandell M."/>
            <person name="Gundlach H."/>
            <person name="Mayer K.F."/>
            <person name="Schwartz D.C."/>
            <person name="Town C.D."/>
        </authorList>
    </citation>
    <scope>GENOME REANNOTATION</scope>
    <source>
        <strain evidence="5 6">cv. Jemalong A17</strain>
    </source>
</reference>
<dbReference type="InterPro" id="IPR029058">
    <property type="entry name" value="AB_hydrolase_fold"/>
</dbReference>
<dbReference type="SUPFAM" id="SSF53474">
    <property type="entry name" value="alpha/beta-Hydrolases"/>
    <property type="match status" value="1"/>
</dbReference>
<dbReference type="GO" id="GO:0009696">
    <property type="term" value="P:salicylic acid metabolic process"/>
    <property type="evidence" value="ECO:0000318"/>
    <property type="project" value="GO_Central"/>
</dbReference>
<dbReference type="GO" id="GO:0080031">
    <property type="term" value="F:methyl salicylate esterase activity"/>
    <property type="evidence" value="ECO:0000318"/>
    <property type="project" value="GO_Central"/>
</dbReference>
<reference evidence="4" key="4">
    <citation type="journal article" date="2018" name="Nat. Plants">
        <title>Whole-genome landscape of Medicago truncatula symbiotic genes.</title>
        <authorList>
            <person name="Pecrix Y."/>
            <person name="Gamas P."/>
            <person name="Carrere S."/>
        </authorList>
    </citation>
    <scope>NUCLEOTIDE SEQUENCE</scope>
    <source>
        <tissue evidence="4">Leaves</tissue>
    </source>
</reference>
<evidence type="ECO:0000259" key="2">
    <source>
        <dbReference type="Pfam" id="PF12697"/>
    </source>
</evidence>
<dbReference type="eggNOG" id="ENOG502QVWZ">
    <property type="taxonomic scope" value="Eukaryota"/>
</dbReference>
<feature type="chain" id="PRO_5014574171" evidence="1">
    <location>
        <begin position="26"/>
        <end position="284"/>
    </location>
</feature>
<dbReference type="GO" id="GO:0080030">
    <property type="term" value="F:methyl indole-3-acetate esterase activity"/>
    <property type="evidence" value="ECO:0000318"/>
    <property type="project" value="GO_Central"/>
</dbReference>
<feature type="signal peptide" evidence="1">
    <location>
        <begin position="1"/>
        <end position="25"/>
    </location>
</feature>
<organism evidence="3 6">
    <name type="scientific">Medicago truncatula</name>
    <name type="common">Barrel medic</name>
    <name type="synonym">Medicago tribuloides</name>
    <dbReference type="NCBI Taxonomy" id="3880"/>
    <lineage>
        <taxon>Eukaryota</taxon>
        <taxon>Viridiplantae</taxon>
        <taxon>Streptophyta</taxon>
        <taxon>Embryophyta</taxon>
        <taxon>Tracheophyta</taxon>
        <taxon>Spermatophyta</taxon>
        <taxon>Magnoliopsida</taxon>
        <taxon>eudicotyledons</taxon>
        <taxon>Gunneridae</taxon>
        <taxon>Pentapetalae</taxon>
        <taxon>rosids</taxon>
        <taxon>fabids</taxon>
        <taxon>Fabales</taxon>
        <taxon>Fabaceae</taxon>
        <taxon>Papilionoideae</taxon>
        <taxon>50 kb inversion clade</taxon>
        <taxon>NPAAA clade</taxon>
        <taxon>Hologalegina</taxon>
        <taxon>IRL clade</taxon>
        <taxon>Trifolieae</taxon>
        <taxon>Medicago</taxon>
    </lineage>
</organism>
<proteinExistence type="predicted"/>
<keyword evidence="4" id="KW-0456">Lyase</keyword>
<evidence type="ECO:0000256" key="1">
    <source>
        <dbReference type="SAM" id="SignalP"/>
    </source>
</evidence>
<dbReference type="InterPro" id="IPR000073">
    <property type="entry name" value="AB_hydrolase_1"/>
</dbReference>
<dbReference type="Pfam" id="PF12697">
    <property type="entry name" value="Abhydrolase_6"/>
    <property type="match status" value="1"/>
</dbReference>
<dbReference type="GO" id="GO:0080032">
    <property type="term" value="F:methyl jasmonate esterase activity"/>
    <property type="evidence" value="ECO:0000318"/>
    <property type="project" value="GO_Central"/>
</dbReference>
<evidence type="ECO:0000313" key="6">
    <source>
        <dbReference type="Proteomes" id="UP000002051"/>
    </source>
</evidence>
<dbReference type="Gramene" id="rna44699">
    <property type="protein sequence ID" value="RHN38734.1"/>
    <property type="gene ID" value="gene44699"/>
</dbReference>
<keyword evidence="1" id="KW-0732">Signal</keyword>
<dbReference type="OrthoDB" id="408373at2759"/>
<dbReference type="EMBL" id="CM001224">
    <property type="protein sequence ID" value="AET01213.1"/>
    <property type="molecule type" value="Genomic_DNA"/>
</dbReference>
<dbReference type="GO" id="GO:0050410">
    <property type="term" value="F:3-oxolaurate decarboxylase activity"/>
    <property type="evidence" value="ECO:0007669"/>
    <property type="project" value="UniProtKB-EC"/>
</dbReference>
<dbReference type="GO" id="GO:0009694">
    <property type="term" value="P:jasmonic acid metabolic process"/>
    <property type="evidence" value="ECO:0000318"/>
    <property type="project" value="GO_Central"/>
</dbReference>
<dbReference type="PANTHER" id="PTHR10992:SF1077">
    <property type="entry name" value="ALPHA_BETA FOLD HYDROLASE"/>
    <property type="match status" value="1"/>
</dbReference>
<dbReference type="InterPro" id="IPR045889">
    <property type="entry name" value="MES/HNL"/>
</dbReference>
<dbReference type="AlphaFoldDB" id="G7LBP1"/>
<name>G7LBP1_MEDTR</name>
<dbReference type="Gene3D" id="3.40.50.1820">
    <property type="entry name" value="alpha/beta hydrolase"/>
    <property type="match status" value="1"/>
</dbReference>
<dbReference type="HOGENOM" id="CLU_046066_0_0_1"/>
<dbReference type="OMA" id="VIWINGS"/>
<dbReference type="Proteomes" id="UP000002051">
    <property type="component" value="Chromosome 8"/>
</dbReference>
<dbReference type="EnsemblPlants" id="AET01213">
    <property type="protein sequence ID" value="AET01213"/>
    <property type="gene ID" value="MTR_8g008500"/>
</dbReference>
<evidence type="ECO:0000313" key="5">
    <source>
        <dbReference type="EnsemblPlants" id="AET01213"/>
    </source>
</evidence>
<protein>
    <submittedName>
        <fullName evidence="3">Alpha/beta fold hydrolase</fullName>
    </submittedName>
    <submittedName>
        <fullName evidence="4">Putative 3-oxolaurate decarboxylase</fullName>
        <ecNumber evidence="4">4.1.1.56</ecNumber>
    </submittedName>
</protein>
<accession>G7LBP1</accession>
<dbReference type="PaxDb" id="3880-AET01213"/>
<dbReference type="Proteomes" id="UP000265566">
    <property type="component" value="Chromosome 8"/>
</dbReference>
<reference evidence="3 6" key="1">
    <citation type="journal article" date="2011" name="Nature">
        <title>The Medicago genome provides insight into the evolution of rhizobial symbioses.</title>
        <authorList>
            <person name="Young N.D."/>
            <person name="Debelle F."/>
            <person name="Oldroyd G.E."/>
            <person name="Geurts R."/>
            <person name="Cannon S.B."/>
            <person name="Udvardi M.K."/>
            <person name="Benedito V.A."/>
            <person name="Mayer K.F."/>
            <person name="Gouzy J."/>
            <person name="Schoof H."/>
            <person name="Van de Peer Y."/>
            <person name="Proost S."/>
            <person name="Cook D.R."/>
            <person name="Meyers B.C."/>
            <person name="Spannagl M."/>
            <person name="Cheung F."/>
            <person name="De Mita S."/>
            <person name="Krishnakumar V."/>
            <person name="Gundlach H."/>
            <person name="Zhou S."/>
            <person name="Mudge J."/>
            <person name="Bharti A.K."/>
            <person name="Murray J.D."/>
            <person name="Naoumkina M.A."/>
            <person name="Rosen B."/>
            <person name="Silverstein K.A."/>
            <person name="Tang H."/>
            <person name="Rombauts S."/>
            <person name="Zhao P.X."/>
            <person name="Zhou P."/>
            <person name="Barbe V."/>
            <person name="Bardou P."/>
            <person name="Bechner M."/>
            <person name="Bellec A."/>
            <person name="Berger A."/>
            <person name="Berges H."/>
            <person name="Bidwell S."/>
            <person name="Bisseling T."/>
            <person name="Choisne N."/>
            <person name="Couloux A."/>
            <person name="Denny R."/>
            <person name="Deshpande S."/>
            <person name="Dai X."/>
            <person name="Doyle J.J."/>
            <person name="Dudez A.M."/>
            <person name="Farmer A.D."/>
            <person name="Fouteau S."/>
            <person name="Franken C."/>
            <person name="Gibelin C."/>
            <person name="Gish J."/>
            <person name="Goldstein S."/>
            <person name="Gonzalez A.J."/>
            <person name="Green P.J."/>
            <person name="Hallab A."/>
            <person name="Hartog M."/>
            <person name="Hua A."/>
            <person name="Humphray S.J."/>
            <person name="Jeong D.H."/>
            <person name="Jing Y."/>
            <person name="Jocker A."/>
            <person name="Kenton S.M."/>
            <person name="Kim D.J."/>
            <person name="Klee K."/>
            <person name="Lai H."/>
            <person name="Lang C."/>
            <person name="Lin S."/>
            <person name="Macmil S.L."/>
            <person name="Magdelenat G."/>
            <person name="Matthews L."/>
            <person name="McCorrison J."/>
            <person name="Monaghan E.L."/>
            <person name="Mun J.H."/>
            <person name="Najar F.Z."/>
            <person name="Nicholson C."/>
            <person name="Noirot C."/>
            <person name="O'Bleness M."/>
            <person name="Paule C.R."/>
            <person name="Poulain J."/>
            <person name="Prion F."/>
            <person name="Qin B."/>
            <person name="Qu C."/>
            <person name="Retzel E.F."/>
            <person name="Riddle C."/>
            <person name="Sallet E."/>
            <person name="Samain S."/>
            <person name="Samson N."/>
            <person name="Sanders I."/>
            <person name="Saurat O."/>
            <person name="Scarpelli C."/>
            <person name="Schiex T."/>
            <person name="Segurens B."/>
            <person name="Severin A.J."/>
            <person name="Sherrier D.J."/>
            <person name="Shi R."/>
            <person name="Sims S."/>
            <person name="Singer S.R."/>
            <person name="Sinharoy S."/>
            <person name="Sterck L."/>
            <person name="Viollet A."/>
            <person name="Wang B.B."/>
            <person name="Wang K."/>
            <person name="Wang M."/>
            <person name="Wang X."/>
            <person name="Warfsmann J."/>
            <person name="Weissenbach J."/>
            <person name="White D.D."/>
            <person name="White J.D."/>
            <person name="Wiley G.B."/>
            <person name="Wincker P."/>
            <person name="Xing Y."/>
            <person name="Yang L."/>
            <person name="Yao Z."/>
            <person name="Ying F."/>
            <person name="Zhai J."/>
            <person name="Zhou L."/>
            <person name="Zuber A."/>
            <person name="Denarie J."/>
            <person name="Dixon R.A."/>
            <person name="May G.D."/>
            <person name="Schwartz D.C."/>
            <person name="Rogers J."/>
            <person name="Quetier F."/>
            <person name="Town C.D."/>
            <person name="Roe B.A."/>
        </authorList>
    </citation>
    <scope>NUCLEOTIDE SEQUENCE [LARGE SCALE GENOMIC DNA]</scope>
    <source>
        <strain evidence="3">A17</strain>
        <strain evidence="5 6">cv. Jemalong A17</strain>
    </source>
</reference>
<sequence>MFNRERHVVLILLFFILSFFIGANGKHFVLVHGAGHGAWCWYKVATMLKSAGHNVTTIELAACGISPIQVQEIHSSISKYHEPLISFIESLPPKEKVILVGHSFGGIPLSVAMEKFPKKISLAVFVTAFVISENLNFTSLLQENQRRLNSSQQDPPQLVFSDGPNSPPTGLLFGSKLLASNLYQLSPNEDLTLGSSLVRPHPIFNDEKLILKETRVTKLRNGRVPKVFIISKGDIFIREDLQLWIIERTGPYVEVKVIKDSDHMVMFSKPKKLTSHILRSAHKY</sequence>
<gene>
    <name evidence="5" type="primary">11426730</name>
    <name evidence="3" type="ordered locus">MTR_8g008500</name>
    <name evidence="4" type="ORF">MtrunA17_Chr8g0336401</name>
</gene>
<dbReference type="EMBL" id="PSQE01000008">
    <property type="protein sequence ID" value="RHN38734.1"/>
    <property type="molecule type" value="Genomic_DNA"/>
</dbReference>
<dbReference type="KEGG" id="mtr:11426730"/>
<keyword evidence="6" id="KW-1185">Reference proteome</keyword>
<feature type="domain" description="AB hydrolase-1" evidence="2">
    <location>
        <begin position="28"/>
        <end position="272"/>
    </location>
</feature>
<evidence type="ECO:0000313" key="4">
    <source>
        <dbReference type="EMBL" id="RHN38734.1"/>
    </source>
</evidence>
<evidence type="ECO:0000313" key="3">
    <source>
        <dbReference type="EMBL" id="AET01213.1"/>
    </source>
</evidence>
<dbReference type="PANTHER" id="PTHR10992">
    <property type="entry name" value="METHYLESTERASE FAMILY MEMBER"/>
    <property type="match status" value="1"/>
</dbReference>
<dbReference type="EC" id="4.1.1.56" evidence="4"/>
<keyword evidence="3" id="KW-0378">Hydrolase</keyword>
<reference evidence="5" key="3">
    <citation type="submission" date="2015-04" db="UniProtKB">
        <authorList>
            <consortium name="EnsemblPlants"/>
        </authorList>
    </citation>
    <scope>IDENTIFICATION</scope>
    <source>
        <strain evidence="5">cv. Jemalong A17</strain>
    </source>
</reference>